<evidence type="ECO:0000256" key="1">
    <source>
        <dbReference type="SAM" id="MobiDB-lite"/>
    </source>
</evidence>
<keyword evidence="5" id="KW-1185">Reference proteome</keyword>
<proteinExistence type="predicted"/>
<dbReference type="GO" id="GO:0004222">
    <property type="term" value="F:metalloendopeptidase activity"/>
    <property type="evidence" value="ECO:0007669"/>
    <property type="project" value="TreeGrafter"/>
</dbReference>
<dbReference type="Pfam" id="PF01464">
    <property type="entry name" value="SLT"/>
    <property type="match status" value="1"/>
</dbReference>
<feature type="domain" description="M23ase beta-sheet core" evidence="3">
    <location>
        <begin position="256"/>
        <end position="358"/>
    </location>
</feature>
<dbReference type="Pfam" id="PF01551">
    <property type="entry name" value="Peptidase_M23"/>
    <property type="match status" value="1"/>
</dbReference>
<comment type="caution">
    <text evidence="4">The sequence shown here is derived from an EMBL/GenBank/DDBJ whole genome shotgun (WGS) entry which is preliminary data.</text>
</comment>
<feature type="region of interest" description="Disordered" evidence="1">
    <location>
        <begin position="186"/>
        <end position="216"/>
    </location>
</feature>
<dbReference type="SUPFAM" id="SSF51261">
    <property type="entry name" value="Duplicated hybrid motif"/>
    <property type="match status" value="1"/>
</dbReference>
<dbReference type="PANTHER" id="PTHR21666">
    <property type="entry name" value="PEPTIDASE-RELATED"/>
    <property type="match status" value="1"/>
</dbReference>
<dbReference type="OrthoDB" id="9802506at2"/>
<feature type="domain" description="Transglycosylase SLT" evidence="2">
    <location>
        <begin position="389"/>
        <end position="476"/>
    </location>
</feature>
<reference evidence="4 5" key="1">
    <citation type="journal article" date="2012" name="ISME J.">
        <title>Nitrification expanded: discovery, physiology and genomics of a nitrite-oxidizing bacterium from the phylum Chloroflexi.</title>
        <authorList>
            <person name="Sorokin D.Y."/>
            <person name="Lucker S."/>
            <person name="Vejmelkova D."/>
            <person name="Kostrikina N.A."/>
            <person name="Kleerebezem R."/>
            <person name="Rijpstra W.I."/>
            <person name="Damste J.S."/>
            <person name="Le Paslier D."/>
            <person name="Muyzer G."/>
            <person name="Wagner M."/>
            <person name="van Loosdrecht M.C."/>
            <person name="Daims H."/>
        </authorList>
    </citation>
    <scope>NUCLEOTIDE SEQUENCE [LARGE SCALE GENOMIC DNA]</scope>
    <source>
        <strain evidence="5">none</strain>
    </source>
</reference>
<dbReference type="CDD" id="cd12797">
    <property type="entry name" value="M23_peptidase"/>
    <property type="match status" value="1"/>
</dbReference>
<dbReference type="Gene3D" id="2.70.70.10">
    <property type="entry name" value="Glucose Permease (Domain IIA)"/>
    <property type="match status" value="1"/>
</dbReference>
<dbReference type="AlphaFoldDB" id="I4ELP3"/>
<name>I4ELP3_9BACT</name>
<dbReference type="InterPro" id="IPR011055">
    <property type="entry name" value="Dup_hybrid_motif"/>
</dbReference>
<dbReference type="RefSeq" id="WP_008480624.1">
    <property type="nucleotide sequence ID" value="NZ_CAGS01000470.1"/>
</dbReference>
<dbReference type="Proteomes" id="UP000004221">
    <property type="component" value="Unassembled WGS sequence"/>
</dbReference>
<protein>
    <submittedName>
        <fullName evidence="4">Peptidase M23</fullName>
    </submittedName>
</protein>
<evidence type="ECO:0000259" key="3">
    <source>
        <dbReference type="Pfam" id="PF01551"/>
    </source>
</evidence>
<dbReference type="CDD" id="cd00254">
    <property type="entry name" value="LT-like"/>
    <property type="match status" value="1"/>
</dbReference>
<evidence type="ECO:0000259" key="2">
    <source>
        <dbReference type="Pfam" id="PF01464"/>
    </source>
</evidence>
<dbReference type="InterPro" id="IPR016047">
    <property type="entry name" value="M23ase_b-sheet_dom"/>
</dbReference>
<sequence length="507" mass="54586">MRHQGVRRWTLAVATLLIGLGVIQPVAATTVPGRDANAIVPAAFSGAMPWSQEGRWHWVEISYDGTHRISTPKYDVSIGKELNSAYFVATEVRTLQKNDPCKDCLMLSSTEQGPPSILGGPENPALRPAYQNIENGPRRQLKEDSADGGGIRWTYGSWFLNYSPITKTFFSWTWVPDDWTAEAEREGIVPDTSALPPDSESRDPRKRTTLSGRSSVKGTRVLPLRGTYRVTQEYGCVDENDGYASSASCPRSKPSFHDGLDFGAPGGTPILAAASGIVTFSGVDPNSRSGNSKIVIEHDGPNTGYRTEYLHWERSLVKAGERVAEGQEIAEVGSVGYSTGNHLHFSVYVDTTNRAVDPAAWLLSAGVSVLSGADIGDVAPPDLLQWSSLIRSAAARYGVPAELIAAVMAVESSGNPKAVSPAGAQGLMQIMPEQLTRLGVPEALWQDPKANIDAGARYLAETLNAGGSLEQAAARYFGSGCDVGGVCTDEYTARVMKWVAYYHDHLP</sequence>
<evidence type="ECO:0000313" key="4">
    <source>
        <dbReference type="EMBL" id="CCF85605.1"/>
    </source>
</evidence>
<dbReference type="SUPFAM" id="SSF53955">
    <property type="entry name" value="Lysozyme-like"/>
    <property type="match status" value="1"/>
</dbReference>
<dbReference type="InterPro" id="IPR023346">
    <property type="entry name" value="Lysozyme-like_dom_sf"/>
</dbReference>
<dbReference type="EMBL" id="CAGS01000470">
    <property type="protein sequence ID" value="CCF85605.1"/>
    <property type="molecule type" value="Genomic_DNA"/>
</dbReference>
<dbReference type="InterPro" id="IPR050570">
    <property type="entry name" value="Cell_wall_metabolism_enzyme"/>
</dbReference>
<dbReference type="InterPro" id="IPR008258">
    <property type="entry name" value="Transglycosylase_SLT_dom_1"/>
</dbReference>
<dbReference type="Gene3D" id="1.10.530.10">
    <property type="match status" value="1"/>
</dbReference>
<accession>I4ELP3</accession>
<dbReference type="PANTHER" id="PTHR21666:SF270">
    <property type="entry name" value="MUREIN HYDROLASE ACTIVATOR ENVC"/>
    <property type="match status" value="1"/>
</dbReference>
<evidence type="ECO:0000313" key="5">
    <source>
        <dbReference type="Proteomes" id="UP000004221"/>
    </source>
</evidence>
<gene>
    <name evidence="4" type="ORF">NITHO_5210002</name>
</gene>
<organism evidence="4 5">
    <name type="scientific">Nitrolancea hollandica Lb</name>
    <dbReference type="NCBI Taxonomy" id="1129897"/>
    <lineage>
        <taxon>Bacteria</taxon>
        <taxon>Pseudomonadati</taxon>
        <taxon>Thermomicrobiota</taxon>
        <taxon>Thermomicrobia</taxon>
        <taxon>Sphaerobacterales</taxon>
        <taxon>Sphaerobacterineae</taxon>
        <taxon>Sphaerobacteraceae</taxon>
        <taxon>Nitrolancea</taxon>
    </lineage>
</organism>